<dbReference type="Proteomes" id="UP000501926">
    <property type="component" value="Chromosome"/>
</dbReference>
<evidence type="ECO:0000313" key="3">
    <source>
        <dbReference type="Proteomes" id="UP000501926"/>
    </source>
</evidence>
<protein>
    <submittedName>
        <fullName evidence="1">Uncharacterized protein</fullName>
    </submittedName>
</protein>
<reference evidence="1" key="1">
    <citation type="journal article" date="2006" name="Nature">
        <title>Deciphering the evolution and metabolism of an anammox bacterium from a community genome.</title>
        <authorList>
            <person name="Strous M."/>
            <person name="Pelletier E."/>
            <person name="Mangenot S."/>
            <person name="Rattei T."/>
            <person name="Lehner A."/>
            <person name="Taylor M.W."/>
            <person name="Horn M."/>
            <person name="Daims H."/>
            <person name="Bartol-Mavel D."/>
            <person name="Wincker P."/>
            <person name="Barbe V."/>
            <person name="Fonknechten N."/>
            <person name="Vallenet D."/>
            <person name="Segurens B."/>
            <person name="Schenowitz-Truong C."/>
            <person name="Medigue C."/>
            <person name="Collingro A."/>
            <person name="Snel B."/>
            <person name="Dutilh B.E."/>
            <person name="OpDenCamp H.J.M."/>
            <person name="vanDerDrift C."/>
            <person name="Cirpus I."/>
            <person name="vanDePas-Schoonen K.T."/>
            <person name="Harhangi H.R."/>
            <person name="vanNiftrik L."/>
            <person name="Schmid M."/>
            <person name="Keltjens J."/>
            <person name="vanDeVossenberg J."/>
            <person name="Kartal B."/>
            <person name="Meier H."/>
            <person name="Frishman D."/>
            <person name="Huynen M.A."/>
            <person name="Mewes H."/>
            <person name="Weissenbach J."/>
            <person name="Jetten M.S.M."/>
            <person name="Wagner M."/>
            <person name="LePaslier D."/>
        </authorList>
    </citation>
    <scope>NUCLEOTIDE SEQUENCE</scope>
</reference>
<proteinExistence type="predicted"/>
<accession>Q1Q1L0</accession>
<reference evidence="2 3" key="3">
    <citation type="submission" date="2020-02" db="EMBL/GenBank/DDBJ databases">
        <title>Newly sequenced genome of strain CSTR1 showed variability in Candidatus Kuenenia stuttgartiensis genomes.</title>
        <authorList>
            <person name="Ding C."/>
            <person name="Adrian L."/>
        </authorList>
    </citation>
    <scope>NUCLEOTIDE SEQUENCE [LARGE SCALE GENOMIC DNA]</scope>
    <source>
        <strain evidence="2 3">CSTR1</strain>
    </source>
</reference>
<evidence type="ECO:0000313" key="2">
    <source>
        <dbReference type="EMBL" id="QII10923.1"/>
    </source>
</evidence>
<organism evidence="1">
    <name type="scientific">Kuenenia stuttgartiensis</name>
    <dbReference type="NCBI Taxonomy" id="174633"/>
    <lineage>
        <taxon>Bacteria</taxon>
        <taxon>Pseudomonadati</taxon>
        <taxon>Planctomycetota</taxon>
        <taxon>Candidatus Brocadiia</taxon>
        <taxon>Candidatus Brocadiales</taxon>
        <taxon>Candidatus Brocadiaceae</taxon>
        <taxon>Candidatus Kuenenia</taxon>
    </lineage>
</organism>
<reference evidence="1" key="2">
    <citation type="submission" date="2006-01" db="EMBL/GenBank/DDBJ databases">
        <authorList>
            <person name="Genoscope"/>
        </authorList>
    </citation>
    <scope>NUCLEOTIDE SEQUENCE</scope>
</reference>
<dbReference type="EMBL" id="CP049055">
    <property type="protein sequence ID" value="QII10923.1"/>
    <property type="molecule type" value="Genomic_DNA"/>
</dbReference>
<name>Q1Q1L0_KUEST</name>
<evidence type="ECO:0000313" key="1">
    <source>
        <dbReference type="EMBL" id="CAJ73898.1"/>
    </source>
</evidence>
<dbReference type="EMBL" id="CT573071">
    <property type="protein sequence ID" value="CAJ73898.1"/>
    <property type="molecule type" value="Genomic_DNA"/>
</dbReference>
<sequence length="55" mass="6768">MKPFSLFPRKINIFYNYFCEIFSHYRQTYIGLSSKIKRPFPRRTVIFVLTKTLLF</sequence>
<gene>
    <name evidence="2" type="ORF">KsCSTR_15430</name>
    <name evidence="1" type="ORF">kuste3141</name>
</gene>
<dbReference type="AlphaFoldDB" id="Q1Q1L0"/>